<feature type="transmembrane region" description="Helical" evidence="10">
    <location>
        <begin position="118"/>
        <end position="135"/>
    </location>
</feature>
<keyword evidence="5 10" id="KW-0812">Transmembrane</keyword>
<keyword evidence="12" id="KW-1185">Reference proteome</keyword>
<dbReference type="OrthoDB" id="18170at2759"/>
<feature type="non-terminal residue" evidence="11">
    <location>
        <position position="288"/>
    </location>
</feature>
<feature type="non-terminal residue" evidence="11">
    <location>
        <position position="1"/>
    </location>
</feature>
<name>M5G7G9_DACPD</name>
<dbReference type="InterPro" id="IPR039653">
    <property type="entry name" value="Prenyltransferase"/>
</dbReference>
<dbReference type="STRING" id="1858805.M5G7G9"/>
<feature type="transmembrane region" description="Helical" evidence="10">
    <location>
        <begin position="90"/>
        <end position="112"/>
    </location>
</feature>
<reference evidence="11 12" key="1">
    <citation type="journal article" date="2012" name="Science">
        <title>The Paleozoic origin of enzymatic lignin decomposition reconstructed from 31 fungal genomes.</title>
        <authorList>
            <person name="Floudas D."/>
            <person name="Binder M."/>
            <person name="Riley R."/>
            <person name="Barry K."/>
            <person name="Blanchette R.A."/>
            <person name="Henrissat B."/>
            <person name="Martinez A.T."/>
            <person name="Otillar R."/>
            <person name="Spatafora J.W."/>
            <person name="Yadav J.S."/>
            <person name="Aerts A."/>
            <person name="Benoit I."/>
            <person name="Boyd A."/>
            <person name="Carlson A."/>
            <person name="Copeland A."/>
            <person name="Coutinho P.M."/>
            <person name="de Vries R.P."/>
            <person name="Ferreira P."/>
            <person name="Findley K."/>
            <person name="Foster B."/>
            <person name="Gaskell J."/>
            <person name="Glotzer D."/>
            <person name="Gorecki P."/>
            <person name="Heitman J."/>
            <person name="Hesse C."/>
            <person name="Hori C."/>
            <person name="Igarashi K."/>
            <person name="Jurgens J.A."/>
            <person name="Kallen N."/>
            <person name="Kersten P."/>
            <person name="Kohler A."/>
            <person name="Kuees U."/>
            <person name="Kumar T.K.A."/>
            <person name="Kuo A."/>
            <person name="LaButti K."/>
            <person name="Larrondo L.F."/>
            <person name="Lindquist E."/>
            <person name="Ling A."/>
            <person name="Lombard V."/>
            <person name="Lucas S."/>
            <person name="Lundell T."/>
            <person name="Martin R."/>
            <person name="McLaughlin D.J."/>
            <person name="Morgenstern I."/>
            <person name="Morin E."/>
            <person name="Murat C."/>
            <person name="Nagy L.G."/>
            <person name="Nolan M."/>
            <person name="Ohm R.A."/>
            <person name="Patyshakuliyeva A."/>
            <person name="Rokas A."/>
            <person name="Ruiz-Duenas F.J."/>
            <person name="Sabat G."/>
            <person name="Salamov A."/>
            <person name="Samejima M."/>
            <person name="Schmutz J."/>
            <person name="Slot J.C."/>
            <person name="St John F."/>
            <person name="Stenlid J."/>
            <person name="Sun H."/>
            <person name="Sun S."/>
            <person name="Syed K."/>
            <person name="Tsang A."/>
            <person name="Wiebenga A."/>
            <person name="Young D."/>
            <person name="Pisabarro A."/>
            <person name="Eastwood D.C."/>
            <person name="Martin F."/>
            <person name="Cullen D."/>
            <person name="Grigoriev I.V."/>
            <person name="Hibbett D.S."/>
        </authorList>
    </citation>
    <scope>NUCLEOTIDE SEQUENCE [LARGE SCALE GENOMIC DNA]</scope>
    <source>
        <strain evidence="11 12">DJM-731 SS1</strain>
    </source>
</reference>
<evidence type="ECO:0000256" key="5">
    <source>
        <dbReference type="ARBA" id="ARBA00022692"/>
    </source>
</evidence>
<comment type="similarity">
    <text evidence="3">Belongs to the UbiA prenyltransferase family.</text>
</comment>
<evidence type="ECO:0000256" key="7">
    <source>
        <dbReference type="ARBA" id="ARBA00023136"/>
    </source>
</evidence>
<gene>
    <name evidence="11" type="ORF">DACRYDRAFT_43824</name>
</gene>
<keyword evidence="7 10" id="KW-0472">Membrane</keyword>
<dbReference type="GO" id="GO:0005743">
    <property type="term" value="C:mitochondrial inner membrane"/>
    <property type="evidence" value="ECO:0007669"/>
    <property type="project" value="UniProtKB-SubCell"/>
</dbReference>
<comment type="function">
    <text evidence="9">Catalyzes the prenylation of para-hydroxybenzoate (PHB) with an all-trans polyprenyl group. Mediates the second step in the final reaction sequence of coenzyme Q (CoQ) biosynthesis, which is the condensation of the polyisoprenoid side chain with PHB, generating the first membrane-bound Q intermediate.</text>
</comment>
<evidence type="ECO:0000256" key="4">
    <source>
        <dbReference type="ARBA" id="ARBA00022679"/>
    </source>
</evidence>
<evidence type="ECO:0000256" key="2">
    <source>
        <dbReference type="ARBA" id="ARBA00004292"/>
    </source>
</evidence>
<organism evidence="11 12">
    <name type="scientific">Dacryopinax primogenitus (strain DJM 731)</name>
    <name type="common">Brown rot fungus</name>
    <dbReference type="NCBI Taxonomy" id="1858805"/>
    <lineage>
        <taxon>Eukaryota</taxon>
        <taxon>Fungi</taxon>
        <taxon>Dikarya</taxon>
        <taxon>Basidiomycota</taxon>
        <taxon>Agaricomycotina</taxon>
        <taxon>Dacrymycetes</taxon>
        <taxon>Dacrymycetales</taxon>
        <taxon>Dacrymycetaceae</taxon>
        <taxon>Dacryopinax</taxon>
    </lineage>
</organism>
<feature type="transmembrane region" description="Helical" evidence="10">
    <location>
        <begin position="205"/>
        <end position="232"/>
    </location>
</feature>
<keyword evidence="4 11" id="KW-0808">Transferase</keyword>
<dbReference type="NCBIfam" id="TIGR01474">
    <property type="entry name" value="ubiA_proteo"/>
    <property type="match status" value="1"/>
</dbReference>
<comment type="catalytic activity">
    <reaction evidence="8">
        <text>an all-trans-polyprenyl diphosphate + 4-hydroxybenzoate = a 4-hydroxy-3-(all-trans-polyprenyl)benzoate + diphosphate</text>
        <dbReference type="Rhea" id="RHEA:44504"/>
        <dbReference type="Rhea" id="RHEA-COMP:9514"/>
        <dbReference type="Rhea" id="RHEA-COMP:9564"/>
        <dbReference type="ChEBI" id="CHEBI:17879"/>
        <dbReference type="ChEBI" id="CHEBI:33019"/>
        <dbReference type="ChEBI" id="CHEBI:58914"/>
        <dbReference type="ChEBI" id="CHEBI:78396"/>
        <dbReference type="EC" id="2.5.1.39"/>
    </reaction>
</comment>
<feature type="transmembrane region" description="Helical" evidence="10">
    <location>
        <begin position="238"/>
        <end position="255"/>
    </location>
</feature>
<dbReference type="HOGENOM" id="CLU_034879_0_2_1"/>
<dbReference type="HAMAP" id="MF_01635">
    <property type="entry name" value="UbiA"/>
    <property type="match status" value="1"/>
</dbReference>
<dbReference type="FunFam" id="1.20.120.1780:FF:000001">
    <property type="entry name" value="4-hydroxybenzoate octaprenyltransferase"/>
    <property type="match status" value="1"/>
</dbReference>
<evidence type="ECO:0000313" key="11">
    <source>
        <dbReference type="EMBL" id="EJT99702.1"/>
    </source>
</evidence>
<keyword evidence="6 10" id="KW-1133">Transmembrane helix</keyword>
<dbReference type="GeneID" id="63689607"/>
<dbReference type="InterPro" id="IPR044878">
    <property type="entry name" value="UbiA_sf"/>
</dbReference>
<dbReference type="CDD" id="cd13959">
    <property type="entry name" value="PT_UbiA_COQ2"/>
    <property type="match status" value="1"/>
</dbReference>
<dbReference type="PANTHER" id="PTHR11048:SF28">
    <property type="entry name" value="4-HYDROXYBENZOATE POLYPRENYLTRANSFERASE, MITOCHONDRIAL"/>
    <property type="match status" value="1"/>
</dbReference>
<evidence type="ECO:0000256" key="10">
    <source>
        <dbReference type="SAM" id="Phobius"/>
    </source>
</evidence>
<feature type="transmembrane region" description="Helical" evidence="10">
    <location>
        <begin position="46"/>
        <end position="70"/>
    </location>
</feature>
<dbReference type="Gene3D" id="1.20.120.1780">
    <property type="entry name" value="UbiA prenyltransferase"/>
    <property type="match status" value="1"/>
</dbReference>
<dbReference type="GO" id="GO:0006744">
    <property type="term" value="P:ubiquinone biosynthetic process"/>
    <property type="evidence" value="ECO:0007669"/>
    <property type="project" value="TreeGrafter"/>
</dbReference>
<evidence type="ECO:0000256" key="1">
    <source>
        <dbReference type="ARBA" id="ARBA00001946"/>
    </source>
</evidence>
<dbReference type="Pfam" id="PF01040">
    <property type="entry name" value="UbiA"/>
    <property type="match status" value="1"/>
</dbReference>
<evidence type="ECO:0000256" key="6">
    <source>
        <dbReference type="ARBA" id="ARBA00022989"/>
    </source>
</evidence>
<dbReference type="FunFam" id="1.10.357.140:FF:000003">
    <property type="entry name" value="4-hydroxybenzoate polyprenyltransferase, mitochondrial"/>
    <property type="match status" value="1"/>
</dbReference>
<dbReference type="InterPro" id="IPR030470">
    <property type="entry name" value="UbiA_prenylTrfase_CS"/>
</dbReference>
<sequence length="288" mass="31387">LPQCLTPYLLLTRLDKPTGTLLLLLPCTWSITLASSVLSLPPSVPIWYMALFGLGAFIMRGAGCTVNDMWDHRLDRLVERTRTRPLASNLLSLPQASLFLSLQLLAGLSILLQLNTPSILLGALSLPFVALYPVFKRLTYWPQAFLGLTFNWGALLGWAAVSSPPDWAIAGSLYAAGWCWTIVYDTIYAHQDKSDDTAAGIKSTALLFNTHTTPILTLFSGGMLASLSLAGYLASCTWAYYAGLAGAGWGLARIVRGTDWQSRESCWEGFRGNVWVGTAVMAGVWADY</sequence>
<dbReference type="RefSeq" id="XP_040626600.1">
    <property type="nucleotide sequence ID" value="XM_040774545.1"/>
</dbReference>
<dbReference type="Proteomes" id="UP000030653">
    <property type="component" value="Unassembled WGS sequence"/>
</dbReference>
<protein>
    <submittedName>
        <fullName evidence="11">4-hydroxybenzoate polyprenyl transferase</fullName>
    </submittedName>
</protein>
<accession>M5G7G9</accession>
<proteinExistence type="inferred from homology"/>
<dbReference type="GO" id="GO:0008412">
    <property type="term" value="F:4-hydroxybenzoate polyprenyltransferase activity"/>
    <property type="evidence" value="ECO:0007669"/>
    <property type="project" value="UniProtKB-EC"/>
</dbReference>
<feature type="transmembrane region" description="Helical" evidence="10">
    <location>
        <begin position="21"/>
        <end position="40"/>
    </location>
</feature>
<dbReference type="PANTHER" id="PTHR11048">
    <property type="entry name" value="PRENYLTRANSFERASES"/>
    <property type="match status" value="1"/>
</dbReference>
<evidence type="ECO:0000256" key="3">
    <source>
        <dbReference type="ARBA" id="ARBA00005985"/>
    </source>
</evidence>
<evidence type="ECO:0000256" key="9">
    <source>
        <dbReference type="ARBA" id="ARBA00058997"/>
    </source>
</evidence>
<dbReference type="OMA" id="WCMIYDT"/>
<evidence type="ECO:0000313" key="12">
    <source>
        <dbReference type="Proteomes" id="UP000030653"/>
    </source>
</evidence>
<feature type="transmembrane region" description="Helical" evidence="10">
    <location>
        <begin position="167"/>
        <end position="184"/>
    </location>
</feature>
<comment type="subcellular location">
    <subcellularLocation>
        <location evidence="2">Mitochondrion inner membrane</location>
        <topology evidence="2">Multi-pass membrane protein</topology>
        <orientation evidence="2">Matrix side</orientation>
    </subcellularLocation>
</comment>
<comment type="cofactor">
    <cofactor evidence="1">
        <name>Mg(2+)</name>
        <dbReference type="ChEBI" id="CHEBI:18420"/>
    </cofactor>
</comment>
<dbReference type="InterPro" id="IPR006370">
    <property type="entry name" value="HB_polyprenyltransferase-like"/>
</dbReference>
<dbReference type="PROSITE" id="PS00943">
    <property type="entry name" value="UBIA"/>
    <property type="match status" value="1"/>
</dbReference>
<dbReference type="EMBL" id="JH795869">
    <property type="protein sequence ID" value="EJT99702.1"/>
    <property type="molecule type" value="Genomic_DNA"/>
</dbReference>
<feature type="transmembrane region" description="Helical" evidence="10">
    <location>
        <begin position="144"/>
        <end position="161"/>
    </location>
</feature>
<dbReference type="InterPro" id="IPR000537">
    <property type="entry name" value="UbiA_prenyltransferase"/>
</dbReference>
<evidence type="ECO:0000256" key="8">
    <source>
        <dbReference type="ARBA" id="ARBA00052313"/>
    </source>
</evidence>
<dbReference type="Gene3D" id="1.10.357.140">
    <property type="entry name" value="UbiA prenyltransferase"/>
    <property type="match status" value="1"/>
</dbReference>
<dbReference type="AlphaFoldDB" id="M5G7G9"/>